<organism evidence="2 3">
    <name type="scientific">Methanobacterium bryantii</name>
    <dbReference type="NCBI Taxonomy" id="2161"/>
    <lineage>
        <taxon>Archaea</taxon>
        <taxon>Methanobacteriati</taxon>
        <taxon>Methanobacteriota</taxon>
        <taxon>Methanomada group</taxon>
        <taxon>Methanobacteria</taxon>
        <taxon>Methanobacteriales</taxon>
        <taxon>Methanobacteriaceae</taxon>
        <taxon>Methanobacterium</taxon>
    </lineage>
</organism>
<dbReference type="RefSeq" id="WP_083240877.1">
    <property type="nucleotide sequence ID" value="NZ_LMVM01000038.1"/>
</dbReference>
<dbReference type="SUPFAM" id="SSF46785">
    <property type="entry name" value="Winged helix' DNA-binding domain"/>
    <property type="match status" value="1"/>
</dbReference>
<dbReference type="InterPro" id="IPR036388">
    <property type="entry name" value="WH-like_DNA-bd_sf"/>
</dbReference>
<dbReference type="EMBL" id="LMVM01000038">
    <property type="protein sequence ID" value="PAV03580.1"/>
    <property type="molecule type" value="Genomic_DNA"/>
</dbReference>
<evidence type="ECO:0000313" key="2">
    <source>
        <dbReference type="EMBL" id="PAV03580.1"/>
    </source>
</evidence>
<dbReference type="InterPro" id="IPR013561">
    <property type="entry name" value="FilR1_middle_dom"/>
</dbReference>
<sequence>MDIIDTLNRYEGIKGDIKFVTTSSVRTKIILSLNKGNKDLNTLKNELGLESSAALHSLKKLESQNIIIKKKNEYSLSTIGKLYAIKSENLFKSFYTIKKYEKIWLNHWIDGIPKNLLKEIKCLNNSFLVESTPIDIIKPHSHYTKLVNKANEIKSISPIFYYPYIDLYKNALKRDADVKLILSPLILAKMTETAGVEILNQILSSKNFKLYKIEKDVKVVFTVTENFLSLGLFSTEGLYDATINLVSYDVDAIEWGNKLFSYYLDKAQKFDLDNLSK</sequence>
<dbReference type="Pfam" id="PF08350">
    <property type="entry name" value="FilR1_middle"/>
    <property type="match status" value="1"/>
</dbReference>
<keyword evidence="3" id="KW-1185">Reference proteome</keyword>
<proteinExistence type="predicted"/>
<evidence type="ECO:0000259" key="1">
    <source>
        <dbReference type="Pfam" id="PF08350"/>
    </source>
</evidence>
<dbReference type="Gene3D" id="1.10.10.10">
    <property type="entry name" value="Winged helix-like DNA-binding domain superfamily/Winged helix DNA-binding domain"/>
    <property type="match status" value="1"/>
</dbReference>
<accession>A0A2A2H2P3</accession>
<reference evidence="2 3" key="1">
    <citation type="journal article" date="2017" name="BMC Genomics">
        <title>Genomic analysis of methanogenic archaea reveals a shift towards energy conservation.</title>
        <authorList>
            <person name="Gilmore S.P."/>
            <person name="Henske J.K."/>
            <person name="Sexton J.A."/>
            <person name="Solomon K.V."/>
            <person name="Seppala S."/>
            <person name="Yoo J.I."/>
            <person name="Huyett L.M."/>
            <person name="Pressman A."/>
            <person name="Cogan J.Z."/>
            <person name="Kivenson V."/>
            <person name="Peng X."/>
            <person name="Tan Y."/>
            <person name="Valentine D.L."/>
            <person name="O'Malley M.A."/>
        </authorList>
    </citation>
    <scope>NUCLEOTIDE SEQUENCE [LARGE SCALE GENOMIC DNA]</scope>
    <source>
        <strain evidence="2 3">M.o.H.</strain>
    </source>
</reference>
<dbReference type="AlphaFoldDB" id="A0A2A2H2P3"/>
<dbReference type="InterPro" id="IPR036390">
    <property type="entry name" value="WH_DNA-bd_sf"/>
</dbReference>
<feature type="domain" description="Methanogenesis regulatory protein FilR1 middle" evidence="1">
    <location>
        <begin position="138"/>
        <end position="265"/>
    </location>
</feature>
<name>A0A2A2H2P3_METBR</name>
<protein>
    <recommendedName>
        <fullName evidence="1">Methanogenesis regulatory protein FilR1 middle domain-containing protein</fullName>
    </recommendedName>
</protein>
<gene>
    <name evidence="2" type="ORF">ASJ80_01095</name>
</gene>
<evidence type="ECO:0000313" key="3">
    <source>
        <dbReference type="Proteomes" id="UP000217784"/>
    </source>
</evidence>
<dbReference type="Proteomes" id="UP000217784">
    <property type="component" value="Unassembled WGS sequence"/>
</dbReference>
<dbReference type="InterPro" id="IPR016490">
    <property type="entry name" value="Tscrpt_reg_HTH_AF0396-typ3"/>
</dbReference>
<comment type="caution">
    <text evidence="2">The sequence shown here is derived from an EMBL/GenBank/DDBJ whole genome shotgun (WGS) entry which is preliminary data.</text>
</comment>
<dbReference type="OrthoDB" id="11410at2157"/>
<dbReference type="PIRSF" id="PIRSF006692">
    <property type="entry name" value="TF_HTH_AF0396_prd"/>
    <property type="match status" value="1"/>
</dbReference>